<dbReference type="OrthoDB" id="4664297at2759"/>
<protein>
    <submittedName>
        <fullName evidence="1">Uncharacterized protein</fullName>
    </submittedName>
</protein>
<reference evidence="1 2" key="1">
    <citation type="submission" date="2019-06" db="EMBL/GenBank/DDBJ databases">
        <title>Draft genome sequence of the filamentous fungus Phialemoniopsis curvata isolated from diesel fuel.</title>
        <authorList>
            <person name="Varaljay V.A."/>
            <person name="Lyon W.J."/>
            <person name="Crouch A.L."/>
            <person name="Drake C.E."/>
            <person name="Hollomon J.M."/>
            <person name="Nadeau L.J."/>
            <person name="Nunn H.S."/>
            <person name="Stevenson B.S."/>
            <person name="Bojanowski C.L."/>
            <person name="Crookes-Goodson W.J."/>
        </authorList>
    </citation>
    <scope>NUCLEOTIDE SEQUENCE [LARGE SCALE GENOMIC DNA]</scope>
    <source>
        <strain evidence="1 2">D216</strain>
    </source>
</reference>
<comment type="caution">
    <text evidence="1">The sequence shown here is derived from an EMBL/GenBank/DDBJ whole genome shotgun (WGS) entry which is preliminary data.</text>
</comment>
<organism evidence="1 2">
    <name type="scientific">Thyridium curvatum</name>
    <dbReference type="NCBI Taxonomy" id="1093900"/>
    <lineage>
        <taxon>Eukaryota</taxon>
        <taxon>Fungi</taxon>
        <taxon>Dikarya</taxon>
        <taxon>Ascomycota</taxon>
        <taxon>Pezizomycotina</taxon>
        <taxon>Sordariomycetes</taxon>
        <taxon>Sordariomycetidae</taxon>
        <taxon>Thyridiales</taxon>
        <taxon>Thyridiaceae</taxon>
        <taxon>Thyridium</taxon>
    </lineage>
</organism>
<accession>A0A507B3U2</accession>
<dbReference type="AlphaFoldDB" id="A0A507B3U2"/>
<dbReference type="GeneID" id="41968535"/>
<dbReference type="InParanoid" id="A0A507B3U2"/>
<name>A0A507B3U2_9PEZI</name>
<dbReference type="RefSeq" id="XP_030992981.1">
    <property type="nucleotide sequence ID" value="XM_031133595.1"/>
</dbReference>
<dbReference type="Gene3D" id="2.60.40.2970">
    <property type="match status" value="1"/>
</dbReference>
<dbReference type="Proteomes" id="UP000319257">
    <property type="component" value="Unassembled WGS sequence"/>
</dbReference>
<evidence type="ECO:0000313" key="2">
    <source>
        <dbReference type="Proteomes" id="UP000319257"/>
    </source>
</evidence>
<evidence type="ECO:0000313" key="1">
    <source>
        <dbReference type="EMBL" id="TPX11270.1"/>
    </source>
</evidence>
<sequence length="180" mass="19149">MSSLNTSANALLTVALSRADARSAPSAAPAWGAPTITNVVTNISPNPITLLRWSSPLDPLALQLGLLHITPAGSDIEMEIPTVIVSRQLPPEREDLVTLGPGESKAQEIELKDIFVPKERLFPQGGGGQAKVVCKGEWMAVWPGLRGDEIDDEALQLMGAHEKAVKGEYESGPLEISPVL</sequence>
<dbReference type="EMBL" id="SKBQ01000004">
    <property type="protein sequence ID" value="TPX11270.1"/>
    <property type="molecule type" value="Genomic_DNA"/>
</dbReference>
<gene>
    <name evidence="1" type="ORF">E0L32_001088</name>
</gene>
<proteinExistence type="predicted"/>
<keyword evidence="2" id="KW-1185">Reference proteome</keyword>